<dbReference type="EMBL" id="CP132914">
    <property type="protein sequence ID" value="WMB74216.1"/>
    <property type="molecule type" value="Genomic_DNA"/>
</dbReference>
<feature type="compositionally biased region" description="Polar residues" evidence="5">
    <location>
        <begin position="212"/>
        <end position="224"/>
    </location>
</feature>
<dbReference type="NCBIfam" id="TIGR01543">
    <property type="entry name" value="proheadase_HK97"/>
    <property type="match status" value="1"/>
</dbReference>
<evidence type="ECO:0000256" key="4">
    <source>
        <dbReference type="ARBA" id="ARBA00022801"/>
    </source>
</evidence>
<feature type="domain" description="Phage capsid-like C-terminal" evidence="7">
    <location>
        <begin position="311"/>
        <end position="584"/>
    </location>
</feature>
<evidence type="ECO:0000256" key="5">
    <source>
        <dbReference type="SAM" id="MobiDB-lite"/>
    </source>
</evidence>
<evidence type="ECO:0000256" key="2">
    <source>
        <dbReference type="ARBA" id="ARBA00022612"/>
    </source>
</evidence>
<organism evidence="8">
    <name type="scientific">Shewanella oncorhynchi</name>
    <dbReference type="NCBI Taxonomy" id="2726434"/>
    <lineage>
        <taxon>Bacteria</taxon>
        <taxon>Pseudomonadati</taxon>
        <taxon>Pseudomonadota</taxon>
        <taxon>Gammaproteobacteria</taxon>
        <taxon>Alteromonadales</taxon>
        <taxon>Shewanellaceae</taxon>
        <taxon>Shewanella</taxon>
    </lineage>
</organism>
<dbReference type="InterPro" id="IPR024455">
    <property type="entry name" value="Phage_capsid"/>
</dbReference>
<evidence type="ECO:0000256" key="3">
    <source>
        <dbReference type="ARBA" id="ARBA00022670"/>
    </source>
</evidence>
<dbReference type="NCBIfam" id="TIGR01554">
    <property type="entry name" value="major_cap_HK97"/>
    <property type="match status" value="1"/>
</dbReference>
<accession>A0AA50KGJ3</accession>
<sequence>MKSENLEFKIKSFEPNDEQGVFVGLANKRWVKDRVGDVTTDTTFTESIQRHKEAGTMPKLLLQHDHEKVIGVILDMWEDQEGLWVKGKLCLETVLGRETYSLLKMDALCDLSVGYVTIDEKYERTSATNYLTNIHVFEVSIVTFPANTESNITSVKSLSLEEVENTIEEVNTVAIEEEQPIQTEPSDLEETITANAEEELTESSKEPDEVAEQNNQNNLPQSEEINNKVNNTMNTLETQLTAQASLIADLQDAVASMKSAPVEVKAAPVDYKAKFYDEVKNFKGDMELVKNGQIKSASFNTVEAGSATEGVLTEVNRTIVQSVVEESALVRLFGREVASSPRYEKRKQIGSSGARWEGENYEGVNGEHTGSPRFTVLKAKFGKAIAKPIIPQETLSDPFFNAEAFLMADVRKQIGRLVSDGLINGAGENQPEGFATLFTTDAAKVEAGTHFKQLPAVSGDDAALLAALQGMQFELKTGYLSGAKYVMARDVFQRVAGLKDTTGRPLMQTSLEAGVAGTIFGFDVVVDPLLLGVVYFGQYAEAFRVVEIPTSMELLRNPYKIDFCVEFNVATRIGSIVNDNEAVVGLPVTKAATRSAK</sequence>
<name>A0AA50KGJ3_9GAMM</name>
<dbReference type="InterPro" id="IPR054613">
    <property type="entry name" value="Peptidase_S78_dom"/>
</dbReference>
<keyword evidence="3" id="KW-0645">Protease</keyword>
<protein>
    <submittedName>
        <fullName evidence="8">Phage major capsid protein</fullName>
    </submittedName>
</protein>
<keyword evidence="4" id="KW-0378">Hydrolase</keyword>
<dbReference type="SUPFAM" id="SSF50789">
    <property type="entry name" value="Herpes virus serine proteinase, assemblin"/>
    <property type="match status" value="1"/>
</dbReference>
<gene>
    <name evidence="8" type="ORF">RA178_06265</name>
</gene>
<proteinExistence type="predicted"/>
<dbReference type="SUPFAM" id="SSF56563">
    <property type="entry name" value="Major capsid protein gp5"/>
    <property type="match status" value="1"/>
</dbReference>
<dbReference type="Pfam" id="PF04586">
    <property type="entry name" value="Peptidase_S78"/>
    <property type="match status" value="1"/>
</dbReference>
<dbReference type="InterPro" id="IPR054612">
    <property type="entry name" value="Phage_capsid-like_C"/>
</dbReference>
<reference evidence="8" key="1">
    <citation type="submission" date="2023-08" db="EMBL/GenBank/DDBJ databases">
        <title>Complete genome sequence of Shewanella oncorhynchi Z-P2, a siderophore putrebactin-producing bacterium.</title>
        <authorList>
            <person name="Zhang Y."/>
        </authorList>
    </citation>
    <scope>NUCLEOTIDE SEQUENCE</scope>
    <source>
        <strain evidence="8">Z-P2</strain>
    </source>
</reference>
<evidence type="ECO:0000256" key="1">
    <source>
        <dbReference type="ARBA" id="ARBA00004328"/>
    </source>
</evidence>
<evidence type="ECO:0000259" key="6">
    <source>
        <dbReference type="Pfam" id="PF04586"/>
    </source>
</evidence>
<dbReference type="KEGG" id="sog:RA178_06265"/>
<dbReference type="RefSeq" id="WP_306684952.1">
    <property type="nucleotide sequence ID" value="NZ_CP132914.1"/>
</dbReference>
<evidence type="ECO:0000313" key="8">
    <source>
        <dbReference type="EMBL" id="WMB74216.1"/>
    </source>
</evidence>
<dbReference type="Pfam" id="PF05065">
    <property type="entry name" value="Phage_capsid"/>
    <property type="match status" value="1"/>
</dbReference>
<dbReference type="InterPro" id="IPR006433">
    <property type="entry name" value="Prohead_protease"/>
</dbReference>
<keyword evidence="2" id="KW-1188">Viral release from host cell</keyword>
<feature type="domain" description="Prohead serine protease" evidence="6">
    <location>
        <begin position="9"/>
        <end position="163"/>
    </location>
</feature>
<dbReference type="Proteomes" id="UP001236800">
    <property type="component" value="Chromosome"/>
</dbReference>
<dbReference type="GeneID" id="301338771"/>
<comment type="subcellular location">
    <subcellularLocation>
        <location evidence="1">Virion</location>
    </subcellularLocation>
</comment>
<feature type="region of interest" description="Disordered" evidence="5">
    <location>
        <begin position="197"/>
        <end position="224"/>
    </location>
</feature>
<dbReference type="GO" id="GO:0008233">
    <property type="term" value="F:peptidase activity"/>
    <property type="evidence" value="ECO:0007669"/>
    <property type="project" value="UniProtKB-KW"/>
</dbReference>
<evidence type="ECO:0000259" key="7">
    <source>
        <dbReference type="Pfam" id="PF05065"/>
    </source>
</evidence>
<dbReference type="AlphaFoldDB" id="A0AA50KGJ3"/>
<dbReference type="GO" id="GO:0006508">
    <property type="term" value="P:proteolysis"/>
    <property type="evidence" value="ECO:0007669"/>
    <property type="project" value="UniProtKB-KW"/>
</dbReference>